<dbReference type="InterPro" id="IPR014718">
    <property type="entry name" value="GH-type_carb-bd"/>
</dbReference>
<dbReference type="InterPro" id="IPR011013">
    <property type="entry name" value="Gal_mutarotase_sf_dom"/>
</dbReference>
<dbReference type="Gene3D" id="2.70.98.10">
    <property type="match status" value="1"/>
</dbReference>
<keyword evidence="3 4" id="KW-0413">Isomerase</keyword>
<evidence type="ECO:0000313" key="5">
    <source>
        <dbReference type="EMBL" id="MEX1670401.1"/>
    </source>
</evidence>
<organism evidence="5 6">
    <name type="scientific">Zhongshania guokunii</name>
    <dbReference type="NCBI Taxonomy" id="641783"/>
    <lineage>
        <taxon>Bacteria</taxon>
        <taxon>Pseudomonadati</taxon>
        <taxon>Pseudomonadota</taxon>
        <taxon>Gammaproteobacteria</taxon>
        <taxon>Cellvibrionales</taxon>
        <taxon>Spongiibacteraceae</taxon>
        <taxon>Zhongshania</taxon>
    </lineage>
</organism>
<dbReference type="RefSeq" id="WP_368382733.1">
    <property type="nucleotide sequence ID" value="NZ_JBFRYA010000016.1"/>
</dbReference>
<dbReference type="CDD" id="cd09020">
    <property type="entry name" value="D-hex-6-P-epi_like"/>
    <property type="match status" value="1"/>
</dbReference>
<keyword evidence="6" id="KW-1185">Reference proteome</keyword>
<comment type="catalytic activity">
    <reaction evidence="1">
        <text>alpha-D-glucose 6-phosphate = beta-D-glucose 6-phosphate</text>
        <dbReference type="Rhea" id="RHEA:16249"/>
        <dbReference type="ChEBI" id="CHEBI:58225"/>
        <dbReference type="ChEBI" id="CHEBI:58247"/>
        <dbReference type="EC" id="5.1.3.15"/>
    </reaction>
</comment>
<evidence type="ECO:0000313" key="6">
    <source>
        <dbReference type="Proteomes" id="UP001557485"/>
    </source>
</evidence>
<evidence type="ECO:0000256" key="2">
    <source>
        <dbReference type="ARBA" id="ARBA00005866"/>
    </source>
</evidence>
<gene>
    <name evidence="5" type="ORF">AB4876_15885</name>
</gene>
<name>A0ABV3U919_9GAMM</name>
<dbReference type="SUPFAM" id="SSF74650">
    <property type="entry name" value="Galactose mutarotase-like"/>
    <property type="match status" value="1"/>
</dbReference>
<comment type="similarity">
    <text evidence="2 4">Belongs to the glucose-6-phosphate 1-epimerase family.</text>
</comment>
<dbReference type="EC" id="5.1.3.15" evidence="4"/>
<accession>A0ABV3U919</accession>
<evidence type="ECO:0000256" key="3">
    <source>
        <dbReference type="ARBA" id="ARBA00023235"/>
    </source>
</evidence>
<dbReference type="InterPro" id="IPR025532">
    <property type="entry name" value="G6P_1-epimerase"/>
</dbReference>
<dbReference type="GO" id="GO:0016853">
    <property type="term" value="F:isomerase activity"/>
    <property type="evidence" value="ECO:0007669"/>
    <property type="project" value="UniProtKB-KW"/>
</dbReference>
<reference evidence="5 6" key="1">
    <citation type="journal article" date="2011" name="Int. J. Syst. Evol. Microbiol.">
        <title>Zhongshania antarctica gen. nov., sp. nov. and Zhongshania guokunii sp. nov., gammaproteobacteria respectively isolated from coastal attached (fast) ice and surface seawater of the Antarctic.</title>
        <authorList>
            <person name="Li H.J."/>
            <person name="Zhang X.Y."/>
            <person name="Chen C.X."/>
            <person name="Zhang Y.J."/>
            <person name="Gao Z.M."/>
            <person name="Yu Y."/>
            <person name="Chen X.L."/>
            <person name="Chen B."/>
            <person name="Zhang Y.Z."/>
        </authorList>
    </citation>
    <scope>NUCLEOTIDE SEQUENCE [LARGE SCALE GENOMIC DNA]</scope>
    <source>
        <strain evidence="5 6">ZS6-22T</strain>
    </source>
</reference>
<dbReference type="PIRSF" id="PIRSF016020">
    <property type="entry name" value="PHexose_mutarotase"/>
    <property type="match status" value="1"/>
</dbReference>
<sequence length="299" mass="32196">MVLDALELPSAKLNLLPASDLFSGAGDLPLLECISPKCTALIALQGAQVLSFCPEGENDLLWLSPLESFVAGKAIRGGIPLCLPWFGVNRREPDLAKHGFARHQSWVLENVAEADDGNLVLNFSFQPSAADLALFPWPFSAQLEVSLGESLQLSLTMSNSGVAAMPLSFAMHSYFAVAALDKLALKGVSGAEYLDNCRQLARFQQDEALRFNVEIDRVYEGLGGEQQLCDTARTMTVTGSGCDTVVVWNPGEALAKNMADVGEHFSEYLCVERGMAFADELQLAPGQQHVAIMTVAKAC</sequence>
<protein>
    <recommendedName>
        <fullName evidence="4">Putative glucose-6-phosphate 1-epimerase</fullName>
        <ecNumber evidence="4">5.1.3.15</ecNumber>
    </recommendedName>
</protein>
<dbReference type="PANTHER" id="PTHR11122:SF13">
    <property type="entry name" value="GLUCOSE-6-PHOSPHATE 1-EPIMERASE"/>
    <property type="match status" value="1"/>
</dbReference>
<proteinExistence type="inferred from homology"/>
<dbReference type="EMBL" id="JBFRYA010000016">
    <property type="protein sequence ID" value="MEX1670401.1"/>
    <property type="molecule type" value="Genomic_DNA"/>
</dbReference>
<evidence type="ECO:0000256" key="4">
    <source>
        <dbReference type="PIRNR" id="PIRNR016020"/>
    </source>
</evidence>
<comment type="caution">
    <text evidence="5">The sequence shown here is derived from an EMBL/GenBank/DDBJ whole genome shotgun (WGS) entry which is preliminary data.</text>
</comment>
<dbReference type="PANTHER" id="PTHR11122">
    <property type="entry name" value="APOSPORY-ASSOCIATED PROTEIN C-RELATED"/>
    <property type="match status" value="1"/>
</dbReference>
<dbReference type="Proteomes" id="UP001557485">
    <property type="component" value="Unassembled WGS sequence"/>
</dbReference>
<dbReference type="InterPro" id="IPR008183">
    <property type="entry name" value="Aldose_1/G6P_1-epimerase"/>
</dbReference>
<dbReference type="Pfam" id="PF01263">
    <property type="entry name" value="Aldose_epim"/>
    <property type="match status" value="1"/>
</dbReference>
<evidence type="ECO:0000256" key="1">
    <source>
        <dbReference type="ARBA" id="ARBA00001096"/>
    </source>
</evidence>